<organism evidence="3 4">
    <name type="scientific">Lunasporangiospora selenospora</name>
    <dbReference type="NCBI Taxonomy" id="979761"/>
    <lineage>
        <taxon>Eukaryota</taxon>
        <taxon>Fungi</taxon>
        <taxon>Fungi incertae sedis</taxon>
        <taxon>Mucoromycota</taxon>
        <taxon>Mortierellomycotina</taxon>
        <taxon>Mortierellomycetes</taxon>
        <taxon>Mortierellales</taxon>
        <taxon>Mortierellaceae</taxon>
        <taxon>Lunasporangiospora</taxon>
    </lineage>
</organism>
<gene>
    <name evidence="3" type="primary">FAB1_1</name>
    <name evidence="3" type="ORF">BGW38_010237</name>
</gene>
<dbReference type="Proteomes" id="UP000780801">
    <property type="component" value="Unassembled WGS sequence"/>
</dbReference>
<feature type="non-terminal residue" evidence="3">
    <location>
        <position position="1"/>
    </location>
</feature>
<dbReference type="GO" id="GO:0046854">
    <property type="term" value="P:phosphatidylinositol phosphate biosynthetic process"/>
    <property type="evidence" value="ECO:0007669"/>
    <property type="project" value="TreeGrafter"/>
</dbReference>
<dbReference type="FunFam" id="3.30.810.10:FF:000001">
    <property type="entry name" value="1-phosphatidylinositol 3-phosphate 5-kinase FAB1"/>
    <property type="match status" value="1"/>
</dbReference>
<sequence>NLFYDRRNVQVYDLKGSRRNRYVQPTGREGEVLLDENFIHFMAECPFYIREHAKLQLTESLANDSQFLQRFNIMDYSLLVAVADDRKELVVGIVDFIRPFTWDKKLESWVKDAVGSKEPTIVSPAQYRKRFRTAMGRHLDMVPDRWFDANSRFSGSIVHRSIGRSYHYDQYSQAQYLDEQGYSEQEQWTRH</sequence>
<feature type="domain" description="PIPK" evidence="2">
    <location>
        <begin position="1"/>
        <end position="139"/>
    </location>
</feature>
<dbReference type="PANTHER" id="PTHR45748">
    <property type="entry name" value="1-PHOSPHATIDYLINOSITOL 3-PHOSPHATE 5-KINASE-RELATED"/>
    <property type="match status" value="1"/>
</dbReference>
<keyword evidence="1" id="KW-0808">Transferase</keyword>
<dbReference type="GO" id="GO:0005524">
    <property type="term" value="F:ATP binding"/>
    <property type="evidence" value="ECO:0007669"/>
    <property type="project" value="UniProtKB-UniRule"/>
</dbReference>
<dbReference type="GO" id="GO:0010008">
    <property type="term" value="C:endosome membrane"/>
    <property type="evidence" value="ECO:0007669"/>
    <property type="project" value="TreeGrafter"/>
</dbReference>
<dbReference type="Pfam" id="PF01504">
    <property type="entry name" value="PIP5K"/>
    <property type="match status" value="1"/>
</dbReference>
<dbReference type="PROSITE" id="PS51455">
    <property type="entry name" value="PIPK"/>
    <property type="match status" value="1"/>
</dbReference>
<dbReference type="SMART" id="SM00330">
    <property type="entry name" value="PIPKc"/>
    <property type="match status" value="1"/>
</dbReference>
<dbReference type="SUPFAM" id="SSF56104">
    <property type="entry name" value="SAICAR synthase-like"/>
    <property type="match status" value="1"/>
</dbReference>
<proteinExistence type="predicted"/>
<dbReference type="GO" id="GO:0000329">
    <property type="term" value="C:fungal-type vacuole membrane"/>
    <property type="evidence" value="ECO:0007669"/>
    <property type="project" value="TreeGrafter"/>
</dbReference>
<accession>A0A9P6EWE2</accession>
<protein>
    <submittedName>
        <fullName evidence="3">1-phosphatidylinositol-3-phosphate 5-kinase</fullName>
    </submittedName>
</protein>
<name>A0A9P6EWE2_9FUNG</name>
<dbReference type="EMBL" id="JAABOA010008092">
    <property type="protein sequence ID" value="KAF9536309.1"/>
    <property type="molecule type" value="Genomic_DNA"/>
</dbReference>
<evidence type="ECO:0000256" key="1">
    <source>
        <dbReference type="PROSITE-ProRule" id="PRU00781"/>
    </source>
</evidence>
<dbReference type="AlphaFoldDB" id="A0A9P6EWE2"/>
<keyword evidence="1" id="KW-0547">Nucleotide-binding</keyword>
<dbReference type="Gene3D" id="3.30.810.10">
    <property type="entry name" value="2-Layer Sandwich"/>
    <property type="match status" value="1"/>
</dbReference>
<dbReference type="InterPro" id="IPR027483">
    <property type="entry name" value="PInositol-4-P-4/5-kinase_C_sf"/>
</dbReference>
<dbReference type="GO" id="GO:0000285">
    <property type="term" value="F:1-phosphatidylinositol-3-phosphate 5-kinase activity"/>
    <property type="evidence" value="ECO:0007669"/>
    <property type="project" value="TreeGrafter"/>
</dbReference>
<evidence type="ECO:0000313" key="3">
    <source>
        <dbReference type="EMBL" id="KAF9536309.1"/>
    </source>
</evidence>
<evidence type="ECO:0000313" key="4">
    <source>
        <dbReference type="Proteomes" id="UP000780801"/>
    </source>
</evidence>
<dbReference type="InterPro" id="IPR002498">
    <property type="entry name" value="PInositol-4-P-4/5-kinase_core"/>
</dbReference>
<keyword evidence="4" id="KW-1185">Reference proteome</keyword>
<keyword evidence="1" id="KW-0418">Kinase</keyword>
<dbReference type="PANTHER" id="PTHR45748:SF7">
    <property type="entry name" value="1-PHOSPHATIDYLINOSITOL 3-PHOSPHATE 5-KINASE-RELATED"/>
    <property type="match status" value="1"/>
</dbReference>
<feature type="non-terminal residue" evidence="3">
    <location>
        <position position="191"/>
    </location>
</feature>
<reference evidence="3" key="1">
    <citation type="journal article" date="2020" name="Fungal Divers.">
        <title>Resolving the Mortierellaceae phylogeny through synthesis of multi-gene phylogenetics and phylogenomics.</title>
        <authorList>
            <person name="Vandepol N."/>
            <person name="Liber J."/>
            <person name="Desiro A."/>
            <person name="Na H."/>
            <person name="Kennedy M."/>
            <person name="Barry K."/>
            <person name="Grigoriev I.V."/>
            <person name="Miller A.N."/>
            <person name="O'Donnell K."/>
            <person name="Stajich J.E."/>
            <person name="Bonito G."/>
        </authorList>
    </citation>
    <scope>NUCLEOTIDE SEQUENCE</scope>
    <source>
        <strain evidence="3">KOD1015</strain>
    </source>
</reference>
<evidence type="ECO:0000259" key="2">
    <source>
        <dbReference type="PROSITE" id="PS51455"/>
    </source>
</evidence>
<dbReference type="OrthoDB" id="158357at2759"/>
<keyword evidence="1" id="KW-0067">ATP-binding</keyword>
<comment type="caution">
    <text evidence="3">The sequence shown here is derived from an EMBL/GenBank/DDBJ whole genome shotgun (WGS) entry which is preliminary data.</text>
</comment>